<name>A0A382E165_9ZZZZ</name>
<accession>A0A382E165</accession>
<sequence>MIDFLEQQSLQKIVIEESGGTVRLHGNLQDSWERDMSGRSLLGKPCY</sequence>
<evidence type="ECO:0000313" key="1">
    <source>
        <dbReference type="EMBL" id="SVB43683.1"/>
    </source>
</evidence>
<protein>
    <submittedName>
        <fullName evidence="1">Uncharacterized protein</fullName>
    </submittedName>
</protein>
<dbReference type="EMBL" id="UINC01041848">
    <property type="protein sequence ID" value="SVB43683.1"/>
    <property type="molecule type" value="Genomic_DNA"/>
</dbReference>
<gene>
    <name evidence="1" type="ORF">METZ01_LOCUS196537</name>
</gene>
<dbReference type="AlphaFoldDB" id="A0A382E165"/>
<reference evidence="1" key="1">
    <citation type="submission" date="2018-05" db="EMBL/GenBank/DDBJ databases">
        <authorList>
            <person name="Lanie J.A."/>
            <person name="Ng W.-L."/>
            <person name="Kazmierczak K.M."/>
            <person name="Andrzejewski T.M."/>
            <person name="Davidsen T.M."/>
            <person name="Wayne K.J."/>
            <person name="Tettelin H."/>
            <person name="Glass J.I."/>
            <person name="Rusch D."/>
            <person name="Podicherti R."/>
            <person name="Tsui H.-C.T."/>
            <person name="Winkler M.E."/>
        </authorList>
    </citation>
    <scope>NUCLEOTIDE SEQUENCE</scope>
</reference>
<proteinExistence type="predicted"/>
<organism evidence="1">
    <name type="scientific">marine metagenome</name>
    <dbReference type="NCBI Taxonomy" id="408172"/>
    <lineage>
        <taxon>unclassified sequences</taxon>
        <taxon>metagenomes</taxon>
        <taxon>ecological metagenomes</taxon>
    </lineage>
</organism>